<organism evidence="2 3">
    <name type="scientific">Pseudonocardia autotrophica</name>
    <name type="common">Amycolata autotrophica</name>
    <name type="synonym">Nocardia autotrophica</name>
    <dbReference type="NCBI Taxonomy" id="2074"/>
    <lineage>
        <taxon>Bacteria</taxon>
        <taxon>Bacillati</taxon>
        <taxon>Actinomycetota</taxon>
        <taxon>Actinomycetes</taxon>
        <taxon>Pseudonocardiales</taxon>
        <taxon>Pseudonocardiaceae</taxon>
        <taxon>Pseudonocardia</taxon>
    </lineage>
</organism>
<keyword evidence="1" id="KW-0472">Membrane</keyword>
<comment type="caution">
    <text evidence="2">The sequence shown here is derived from an EMBL/GenBank/DDBJ whole genome shotgun (WGS) entry which is preliminary data.</text>
</comment>
<dbReference type="OrthoDB" id="3578476at2"/>
<evidence type="ECO:0000313" key="3">
    <source>
        <dbReference type="Proteomes" id="UP000194360"/>
    </source>
</evidence>
<proteinExistence type="predicted"/>
<dbReference type="RefSeq" id="WP_085912683.1">
    <property type="nucleotide sequence ID" value="NZ_AP018920.1"/>
</dbReference>
<dbReference type="EMBL" id="MIGB01000010">
    <property type="protein sequence ID" value="OSY41098.1"/>
    <property type="molecule type" value="Genomic_DNA"/>
</dbReference>
<gene>
    <name evidence="2" type="ORF">BG845_02440</name>
</gene>
<dbReference type="Proteomes" id="UP000194360">
    <property type="component" value="Unassembled WGS sequence"/>
</dbReference>
<reference evidence="2 3" key="1">
    <citation type="submission" date="2016-09" db="EMBL/GenBank/DDBJ databases">
        <title>Pseudonocardia autotrophica DSM535, a candidate organism with high potential of specific P450 cytochromes.</title>
        <authorList>
            <person name="Grumaz C."/>
            <person name="Vainshtein Y."/>
            <person name="Kirstahler P."/>
            <person name="Sohn K."/>
        </authorList>
    </citation>
    <scope>NUCLEOTIDE SEQUENCE [LARGE SCALE GENOMIC DNA]</scope>
    <source>
        <strain evidence="2 3">DSM 535</strain>
    </source>
</reference>
<sequence>MAKVKLGLSRKSLLTGWPLVGLIGVGLTAIALGYGGATGSLENACTVTVQAAEVTVRAAPSATAQAVETLRNGQEVPAEAIVDTGFRKLTGGERWVPSDSVAATAGSVC</sequence>
<keyword evidence="1" id="KW-0812">Transmembrane</keyword>
<feature type="transmembrane region" description="Helical" evidence="1">
    <location>
        <begin position="12"/>
        <end position="35"/>
    </location>
</feature>
<keyword evidence="3" id="KW-1185">Reference proteome</keyword>
<evidence type="ECO:0000256" key="1">
    <source>
        <dbReference type="SAM" id="Phobius"/>
    </source>
</evidence>
<dbReference type="STRING" id="2074.BG845_02440"/>
<evidence type="ECO:0008006" key="4">
    <source>
        <dbReference type="Google" id="ProtNLM"/>
    </source>
</evidence>
<accession>A0A1Y2N2G2</accession>
<evidence type="ECO:0000313" key="2">
    <source>
        <dbReference type="EMBL" id="OSY41098.1"/>
    </source>
</evidence>
<keyword evidence="1" id="KW-1133">Transmembrane helix</keyword>
<dbReference type="AlphaFoldDB" id="A0A1Y2N2G2"/>
<protein>
    <recommendedName>
        <fullName evidence="4">SH3b domain-containing protein</fullName>
    </recommendedName>
</protein>
<name>A0A1Y2N2G2_PSEAH</name>